<comment type="caution">
    <text evidence="3">The sequence shown here is derived from an EMBL/GenBank/DDBJ whole genome shotgun (WGS) entry which is preliminary data.</text>
</comment>
<name>A0ABW2J1L4_9BURK</name>
<dbReference type="PROSITE" id="PS00061">
    <property type="entry name" value="ADH_SHORT"/>
    <property type="match status" value="1"/>
</dbReference>
<gene>
    <name evidence="3" type="ORF">ACFQO0_00330</name>
</gene>
<dbReference type="InterPro" id="IPR050259">
    <property type="entry name" value="SDR"/>
</dbReference>
<dbReference type="InterPro" id="IPR011294">
    <property type="entry name" value="3-OHbutyrate_DH"/>
</dbReference>
<dbReference type="EMBL" id="JBHTCC010000001">
    <property type="protein sequence ID" value="MFC7296880.1"/>
    <property type="molecule type" value="Genomic_DNA"/>
</dbReference>
<dbReference type="InterPro" id="IPR002347">
    <property type="entry name" value="SDR_fam"/>
</dbReference>
<dbReference type="NCBIfam" id="TIGR01963">
    <property type="entry name" value="PHB_DH"/>
    <property type="match status" value="1"/>
</dbReference>
<dbReference type="NCBIfam" id="NF009093">
    <property type="entry name" value="PRK12429.1"/>
    <property type="match status" value="1"/>
</dbReference>
<dbReference type="PANTHER" id="PTHR42879:SF2">
    <property type="entry name" value="3-OXOACYL-[ACYL-CARRIER-PROTEIN] REDUCTASE FABG"/>
    <property type="match status" value="1"/>
</dbReference>
<dbReference type="InterPro" id="IPR036291">
    <property type="entry name" value="NAD(P)-bd_dom_sf"/>
</dbReference>
<dbReference type="Proteomes" id="UP001596379">
    <property type="component" value="Unassembled WGS sequence"/>
</dbReference>
<dbReference type="Pfam" id="PF00106">
    <property type="entry name" value="adh_short"/>
    <property type="match status" value="1"/>
</dbReference>
<evidence type="ECO:0000256" key="2">
    <source>
        <dbReference type="RuleBase" id="RU000363"/>
    </source>
</evidence>
<protein>
    <submittedName>
        <fullName evidence="3">3-hydroxybutyrate dehydrogenase</fullName>
    </submittedName>
</protein>
<evidence type="ECO:0000256" key="1">
    <source>
        <dbReference type="ARBA" id="ARBA00006484"/>
    </source>
</evidence>
<dbReference type="InterPro" id="IPR020904">
    <property type="entry name" value="Sc_DH/Rdtase_CS"/>
</dbReference>
<dbReference type="SUPFAM" id="SSF51735">
    <property type="entry name" value="NAD(P)-binding Rossmann-fold domains"/>
    <property type="match status" value="1"/>
</dbReference>
<evidence type="ECO:0000313" key="3">
    <source>
        <dbReference type="EMBL" id="MFC7296880.1"/>
    </source>
</evidence>
<reference evidence="4" key="1">
    <citation type="journal article" date="2019" name="Int. J. Syst. Evol. Microbiol.">
        <title>The Global Catalogue of Microorganisms (GCM) 10K type strain sequencing project: providing services to taxonomists for standard genome sequencing and annotation.</title>
        <authorList>
            <consortium name="The Broad Institute Genomics Platform"/>
            <consortium name="The Broad Institute Genome Sequencing Center for Infectious Disease"/>
            <person name="Wu L."/>
            <person name="Ma J."/>
        </authorList>
    </citation>
    <scope>NUCLEOTIDE SEQUENCE [LARGE SCALE GENOMIC DNA]</scope>
    <source>
        <strain evidence="4">CCUG 36956</strain>
    </source>
</reference>
<dbReference type="CDD" id="cd08940">
    <property type="entry name" value="HBDH_SDR_c"/>
    <property type="match status" value="1"/>
</dbReference>
<dbReference type="Gene3D" id="3.40.50.720">
    <property type="entry name" value="NAD(P)-binding Rossmann-like Domain"/>
    <property type="match status" value="1"/>
</dbReference>
<dbReference type="PRINTS" id="PR00081">
    <property type="entry name" value="GDHRDH"/>
</dbReference>
<dbReference type="PANTHER" id="PTHR42879">
    <property type="entry name" value="3-OXOACYL-(ACYL-CARRIER-PROTEIN) REDUCTASE"/>
    <property type="match status" value="1"/>
</dbReference>
<proteinExistence type="inferred from homology"/>
<organism evidence="3 4">
    <name type="scientific">Herminiimonas aquatilis</name>
    <dbReference type="NCBI Taxonomy" id="345342"/>
    <lineage>
        <taxon>Bacteria</taxon>
        <taxon>Pseudomonadati</taxon>
        <taxon>Pseudomonadota</taxon>
        <taxon>Betaproteobacteria</taxon>
        <taxon>Burkholderiales</taxon>
        <taxon>Oxalobacteraceae</taxon>
        <taxon>Herminiimonas</taxon>
    </lineage>
</organism>
<keyword evidence="4" id="KW-1185">Reference proteome</keyword>
<dbReference type="RefSeq" id="WP_382231951.1">
    <property type="nucleotide sequence ID" value="NZ_JBHTCC010000001.1"/>
</dbReference>
<sequence length="264" mass="27573">MQSTSLQGKAALVTGSTSGIGLGIARALAQQGAHIVLNGFGAADEIKALQIALQKDFGITAIHHAADMSRPAEIAAMMQVAVEKFGAVDILVNNAGIQHVANIEDFPIDKWDAIIAINLSSAFHTTRLALPAMKEKNWGRIINIASAHGLVGSAQKSAYVAAKHGIVGFTKVTALETAQTGVTCNAICPGWVLTPLVQKQVDARAANEGISNDEAKKGLLSEKQPSGEFVTPEQLGALAVFLCSEAANQVRGAAWNMDGGWIAQ</sequence>
<dbReference type="PRINTS" id="PR00080">
    <property type="entry name" value="SDRFAMILY"/>
</dbReference>
<accession>A0ABW2J1L4</accession>
<comment type="similarity">
    <text evidence="1 2">Belongs to the short-chain dehydrogenases/reductases (SDR) family.</text>
</comment>
<evidence type="ECO:0000313" key="4">
    <source>
        <dbReference type="Proteomes" id="UP001596379"/>
    </source>
</evidence>